<feature type="domain" description="EGF-like" evidence="8">
    <location>
        <begin position="197"/>
        <end position="238"/>
    </location>
</feature>
<dbReference type="SMART" id="SM00200">
    <property type="entry name" value="SEA"/>
    <property type="match status" value="1"/>
</dbReference>
<dbReference type="Pfam" id="PF01390">
    <property type="entry name" value="SEA"/>
    <property type="match status" value="1"/>
</dbReference>
<dbReference type="PROSITE" id="PS00010">
    <property type="entry name" value="ASX_HYDROXYL"/>
    <property type="match status" value="3"/>
</dbReference>
<feature type="transmembrane region" description="Helical" evidence="6">
    <location>
        <begin position="378"/>
        <end position="404"/>
    </location>
</feature>
<proteinExistence type="predicted"/>
<dbReference type="InterPro" id="IPR036364">
    <property type="entry name" value="SEA_dom_sf"/>
</dbReference>
<dbReference type="PROSITE" id="PS50026">
    <property type="entry name" value="EGF_3"/>
    <property type="match status" value="6"/>
</dbReference>
<dbReference type="GO" id="GO:0005509">
    <property type="term" value="F:calcium ion binding"/>
    <property type="evidence" value="ECO:0007669"/>
    <property type="project" value="InterPro"/>
</dbReference>
<evidence type="ECO:0000259" key="8">
    <source>
        <dbReference type="PROSITE" id="PS50026"/>
    </source>
</evidence>
<reference evidence="9" key="2">
    <citation type="journal article" date="2023" name="Science">
        <title>Genomic signatures of disease resistance in endangered staghorn corals.</title>
        <authorList>
            <person name="Vollmer S.V."/>
            <person name="Selwyn J.D."/>
            <person name="Despard B.A."/>
            <person name="Roesel C.L."/>
        </authorList>
    </citation>
    <scope>NUCLEOTIDE SEQUENCE</scope>
    <source>
        <strain evidence="9">K2</strain>
    </source>
</reference>
<dbReference type="Proteomes" id="UP001249851">
    <property type="component" value="Unassembled WGS sequence"/>
</dbReference>
<dbReference type="PROSITE" id="PS00022">
    <property type="entry name" value="EGF_1"/>
    <property type="match status" value="1"/>
</dbReference>
<evidence type="ECO:0000256" key="4">
    <source>
        <dbReference type="ARBA" id="ARBA00023157"/>
    </source>
</evidence>
<accession>A0AAD9QYW7</accession>
<dbReference type="AlphaFoldDB" id="A0AAD9QYW7"/>
<feature type="disulfide bond" evidence="5">
    <location>
        <begin position="352"/>
        <end position="361"/>
    </location>
</feature>
<evidence type="ECO:0000259" key="7">
    <source>
        <dbReference type="PROSITE" id="PS50024"/>
    </source>
</evidence>
<dbReference type="EMBL" id="JARQWQ010000008">
    <property type="protein sequence ID" value="KAK2570059.1"/>
    <property type="molecule type" value="Genomic_DNA"/>
</dbReference>
<evidence type="ECO:0000256" key="3">
    <source>
        <dbReference type="ARBA" id="ARBA00022737"/>
    </source>
</evidence>
<dbReference type="PROSITE" id="PS01186">
    <property type="entry name" value="EGF_2"/>
    <property type="match status" value="2"/>
</dbReference>
<dbReference type="SUPFAM" id="SSF57184">
    <property type="entry name" value="Growth factor receptor domain"/>
    <property type="match status" value="1"/>
</dbReference>
<comment type="caution">
    <text evidence="9">The sequence shown here is derived from an EMBL/GenBank/DDBJ whole genome shotgun (WGS) entry which is preliminary data.</text>
</comment>
<dbReference type="InterPro" id="IPR001881">
    <property type="entry name" value="EGF-like_Ca-bd_dom"/>
</dbReference>
<dbReference type="Pfam" id="PF12947">
    <property type="entry name" value="EGF_3"/>
    <property type="match status" value="3"/>
</dbReference>
<dbReference type="PANTHER" id="PTHR24039">
    <property type="entry name" value="FIBRILLIN-RELATED"/>
    <property type="match status" value="1"/>
</dbReference>
<dbReference type="InterPro" id="IPR000742">
    <property type="entry name" value="EGF"/>
</dbReference>
<dbReference type="Gene3D" id="3.30.70.960">
    <property type="entry name" value="SEA domain"/>
    <property type="match status" value="1"/>
</dbReference>
<dbReference type="Pfam" id="PF12661">
    <property type="entry name" value="hEGF"/>
    <property type="match status" value="1"/>
</dbReference>
<keyword evidence="6" id="KW-1133">Transmembrane helix</keyword>
<dbReference type="InterPro" id="IPR024731">
    <property type="entry name" value="NELL2-like_EGF"/>
</dbReference>
<keyword evidence="1 5" id="KW-0245">EGF-like domain</keyword>
<dbReference type="Pfam" id="PF07645">
    <property type="entry name" value="EGF_CA"/>
    <property type="match status" value="2"/>
</dbReference>
<comment type="caution">
    <text evidence="5">Lacks conserved residue(s) required for the propagation of feature annotation.</text>
</comment>
<protein>
    <submittedName>
        <fullName evidence="9">Neurogenic locus Notch protein</fullName>
    </submittedName>
</protein>
<dbReference type="SMART" id="SM00179">
    <property type="entry name" value="EGF_CA"/>
    <property type="match status" value="5"/>
</dbReference>
<dbReference type="SMART" id="SM00181">
    <property type="entry name" value="EGF"/>
    <property type="match status" value="6"/>
</dbReference>
<evidence type="ECO:0000256" key="1">
    <source>
        <dbReference type="ARBA" id="ARBA00022536"/>
    </source>
</evidence>
<dbReference type="FunFam" id="2.10.25.10:FF:000038">
    <property type="entry name" value="Fibrillin 2"/>
    <property type="match status" value="3"/>
</dbReference>
<feature type="domain" description="EGF-like" evidence="8">
    <location>
        <begin position="327"/>
        <end position="362"/>
    </location>
</feature>
<gene>
    <name evidence="9" type="ORF">P5673_004804</name>
</gene>
<organism evidence="9 10">
    <name type="scientific">Acropora cervicornis</name>
    <name type="common">Staghorn coral</name>
    <dbReference type="NCBI Taxonomy" id="6130"/>
    <lineage>
        <taxon>Eukaryota</taxon>
        <taxon>Metazoa</taxon>
        <taxon>Cnidaria</taxon>
        <taxon>Anthozoa</taxon>
        <taxon>Hexacorallia</taxon>
        <taxon>Scleractinia</taxon>
        <taxon>Astrocoeniina</taxon>
        <taxon>Acroporidae</taxon>
        <taxon>Acropora</taxon>
    </lineage>
</organism>
<reference evidence="9" key="1">
    <citation type="journal article" date="2023" name="G3 (Bethesda)">
        <title>Whole genome assembly and annotation of the endangered Caribbean coral Acropora cervicornis.</title>
        <authorList>
            <person name="Selwyn J.D."/>
            <person name="Vollmer S.V."/>
        </authorList>
    </citation>
    <scope>NUCLEOTIDE SEQUENCE</scope>
    <source>
        <strain evidence="9">K2</strain>
    </source>
</reference>
<name>A0AAD9QYW7_ACRCE</name>
<evidence type="ECO:0000313" key="9">
    <source>
        <dbReference type="EMBL" id="KAK2570059.1"/>
    </source>
</evidence>
<feature type="domain" description="SEA" evidence="7">
    <location>
        <begin position="83"/>
        <end position="200"/>
    </location>
</feature>
<keyword evidence="10" id="KW-1185">Reference proteome</keyword>
<evidence type="ECO:0000256" key="6">
    <source>
        <dbReference type="SAM" id="Phobius"/>
    </source>
</evidence>
<keyword evidence="6" id="KW-0812">Transmembrane</keyword>
<feature type="domain" description="EGF-like" evidence="8">
    <location>
        <begin position="45"/>
        <end position="82"/>
    </location>
</feature>
<dbReference type="InterPro" id="IPR049883">
    <property type="entry name" value="NOTCH1_EGF-like"/>
</dbReference>
<evidence type="ECO:0000256" key="5">
    <source>
        <dbReference type="PROSITE-ProRule" id="PRU00076"/>
    </source>
</evidence>
<keyword evidence="6" id="KW-0472">Membrane</keyword>
<feature type="domain" description="EGF-like" evidence="8">
    <location>
        <begin position="239"/>
        <end position="283"/>
    </location>
</feature>
<keyword evidence="4 5" id="KW-1015">Disulfide bond</keyword>
<dbReference type="InterPro" id="IPR000152">
    <property type="entry name" value="EGF-type_Asp/Asn_hydroxyl_site"/>
</dbReference>
<evidence type="ECO:0000313" key="10">
    <source>
        <dbReference type="Proteomes" id="UP001249851"/>
    </source>
</evidence>
<dbReference type="CDD" id="cd00054">
    <property type="entry name" value="EGF_CA"/>
    <property type="match status" value="4"/>
</dbReference>
<dbReference type="PROSITE" id="PS50024">
    <property type="entry name" value="SEA"/>
    <property type="match status" value="1"/>
</dbReference>
<sequence>MSFVIDINECERRPCGENARCVNTPESYLCVCKNGFTGNGESCQEINECEPFPCRADQVCLDLIGSHNCRCPPGEFDTGRCETSDAFEGRLRIINDNYTFSKELENKTSAKFTLLAKLVIAGVDDIYKNSEMAPIYKGCEVQGFRNGSVIADFVVHFNETRNTSVLQRARTVLNESLYNGSTFEGLEFDPTRTFLQDLNECQNDDTHNCHQNAMCSNTIGSFDCYCKAGFAGNGKSCTDINECKNASLHSCNLATPGVTCLNTPGGFQCSCKTSFSGDGVTCNVINHCLAGTHTCHPNATCYSFPGPTFKCECKEERGFYGNGTHCFVGCPVNLCENGGTCIVSEVGNICKCPKGSYGERCEMGIEEATAAPLTSDKLFVIVVILASICGLLLLVLLVPCIWFLKRRLRENQDDLSPVEGQKYRPARESCVVKLEAVDEDFVLAHRGMRAIPLSSDSFREVASGLSAANEAMNQLSRIGRRSTTPPREILGGSTFSGRMLSDYIRIVGFLMRVESMELKQTRITI</sequence>
<feature type="domain" description="EGF-like" evidence="8">
    <location>
        <begin position="284"/>
        <end position="325"/>
    </location>
</feature>
<feature type="domain" description="EGF-like" evidence="8">
    <location>
        <begin position="6"/>
        <end position="44"/>
    </location>
</feature>
<dbReference type="InterPro" id="IPR013032">
    <property type="entry name" value="EGF-like_CS"/>
</dbReference>
<evidence type="ECO:0000256" key="2">
    <source>
        <dbReference type="ARBA" id="ARBA00022729"/>
    </source>
</evidence>
<keyword evidence="2" id="KW-0732">Signal</keyword>
<dbReference type="SUPFAM" id="SSF82671">
    <property type="entry name" value="SEA domain"/>
    <property type="match status" value="1"/>
</dbReference>
<keyword evidence="3" id="KW-0677">Repeat</keyword>
<dbReference type="SUPFAM" id="SSF57196">
    <property type="entry name" value="EGF/Laminin"/>
    <property type="match status" value="2"/>
</dbReference>
<dbReference type="InterPro" id="IPR009030">
    <property type="entry name" value="Growth_fac_rcpt_cys_sf"/>
</dbReference>
<dbReference type="InterPro" id="IPR000082">
    <property type="entry name" value="SEA_dom"/>
</dbReference>
<dbReference type="Gene3D" id="2.10.25.10">
    <property type="entry name" value="Laminin"/>
    <property type="match status" value="6"/>
</dbReference>